<feature type="domain" description="Peptidase M1 membrane alanine aminopeptidase" evidence="1">
    <location>
        <begin position="174"/>
        <end position="271"/>
    </location>
</feature>
<dbReference type="Pfam" id="PF01433">
    <property type="entry name" value="Peptidase_M1"/>
    <property type="match status" value="1"/>
</dbReference>
<organism evidence="2 3">
    <name type="scientific">Saccharothrix variisporea</name>
    <dbReference type="NCBI Taxonomy" id="543527"/>
    <lineage>
        <taxon>Bacteria</taxon>
        <taxon>Bacillati</taxon>
        <taxon>Actinomycetota</taxon>
        <taxon>Actinomycetes</taxon>
        <taxon>Pseudonocardiales</taxon>
        <taxon>Pseudonocardiaceae</taxon>
        <taxon>Saccharothrix</taxon>
    </lineage>
</organism>
<dbReference type="GO" id="GO:0008270">
    <property type="term" value="F:zinc ion binding"/>
    <property type="evidence" value="ECO:0007669"/>
    <property type="project" value="InterPro"/>
</dbReference>
<dbReference type="GO" id="GO:0016020">
    <property type="term" value="C:membrane"/>
    <property type="evidence" value="ECO:0007669"/>
    <property type="project" value="TreeGrafter"/>
</dbReference>
<evidence type="ECO:0000313" key="3">
    <source>
        <dbReference type="Proteomes" id="UP000272729"/>
    </source>
</evidence>
<comment type="caution">
    <text evidence="2">The sequence shown here is derived from an EMBL/GenBank/DDBJ whole genome shotgun (WGS) entry which is preliminary data.</text>
</comment>
<dbReference type="GO" id="GO:0043171">
    <property type="term" value="P:peptide catabolic process"/>
    <property type="evidence" value="ECO:0007669"/>
    <property type="project" value="TreeGrafter"/>
</dbReference>
<dbReference type="GO" id="GO:0005737">
    <property type="term" value="C:cytoplasm"/>
    <property type="evidence" value="ECO:0007669"/>
    <property type="project" value="TreeGrafter"/>
</dbReference>
<dbReference type="Gene3D" id="1.10.390.10">
    <property type="entry name" value="Neutral Protease Domain 2"/>
    <property type="match status" value="1"/>
</dbReference>
<evidence type="ECO:0000259" key="1">
    <source>
        <dbReference type="Pfam" id="PF01433"/>
    </source>
</evidence>
<dbReference type="InterPro" id="IPR050344">
    <property type="entry name" value="Peptidase_M1_aminopeptidases"/>
</dbReference>
<dbReference type="InterPro" id="IPR027268">
    <property type="entry name" value="Peptidase_M4/M1_CTD_sf"/>
</dbReference>
<name>A0A495X9P9_9PSEU</name>
<accession>A0A495X9P9</accession>
<dbReference type="GO" id="GO:0042277">
    <property type="term" value="F:peptide binding"/>
    <property type="evidence" value="ECO:0007669"/>
    <property type="project" value="TreeGrafter"/>
</dbReference>
<evidence type="ECO:0000313" key="2">
    <source>
        <dbReference type="EMBL" id="RKT70722.1"/>
    </source>
</evidence>
<dbReference type="RefSeq" id="WP_121223106.1">
    <property type="nucleotide sequence ID" value="NZ_JBIUBA010000029.1"/>
</dbReference>
<dbReference type="Proteomes" id="UP000272729">
    <property type="component" value="Unassembled WGS sequence"/>
</dbReference>
<dbReference type="AlphaFoldDB" id="A0A495X9P9"/>
<keyword evidence="3" id="KW-1185">Reference proteome</keyword>
<proteinExistence type="predicted"/>
<dbReference type="PANTHER" id="PTHR11533:SF174">
    <property type="entry name" value="PUROMYCIN-SENSITIVE AMINOPEPTIDASE-RELATED"/>
    <property type="match status" value="1"/>
</dbReference>
<gene>
    <name evidence="2" type="ORF">DFJ66_3992</name>
</gene>
<dbReference type="InterPro" id="IPR014782">
    <property type="entry name" value="Peptidase_M1_dom"/>
</dbReference>
<dbReference type="OrthoDB" id="3672230at2"/>
<keyword evidence="2" id="KW-0031">Aminopeptidase</keyword>
<dbReference type="PANTHER" id="PTHR11533">
    <property type="entry name" value="PROTEASE M1 ZINC METALLOPROTEASE"/>
    <property type="match status" value="1"/>
</dbReference>
<dbReference type="SUPFAM" id="SSF55486">
    <property type="entry name" value="Metalloproteases ('zincins'), catalytic domain"/>
    <property type="match status" value="1"/>
</dbReference>
<reference evidence="2 3" key="1">
    <citation type="submission" date="2018-10" db="EMBL/GenBank/DDBJ databases">
        <title>Sequencing the genomes of 1000 actinobacteria strains.</title>
        <authorList>
            <person name="Klenk H.-P."/>
        </authorList>
    </citation>
    <scope>NUCLEOTIDE SEQUENCE [LARGE SCALE GENOMIC DNA]</scope>
    <source>
        <strain evidence="2 3">DSM 43911</strain>
    </source>
</reference>
<dbReference type="GO" id="GO:0070006">
    <property type="term" value="F:metalloaminopeptidase activity"/>
    <property type="evidence" value="ECO:0007669"/>
    <property type="project" value="TreeGrafter"/>
</dbReference>
<dbReference type="GO" id="GO:0005615">
    <property type="term" value="C:extracellular space"/>
    <property type="evidence" value="ECO:0007669"/>
    <property type="project" value="TreeGrafter"/>
</dbReference>
<sequence length="330" mass="35510">MTVDYTIAWHLEPTSFRTHTRVSFPTPRPHALLEATDVRHARLNGHDVPWDGARLALGPVGVPGSAGVLEVESVHAYAPDRGFRRVEVDGDTYRYTLHHPTFAPRTFCCLDHTTRATTAVTVHAPGNALVSDTRAPVAPHALAAAVGPWAEVGPDVHAARSRTFDGRAVSALVARSVGFFEDLLDVPYPYGSCRVVLVPELPVLGFSSPGLVLLDTRAPLDLSPLHAATVVAHEVAHQWAGNVTDGESSLVEGLATYLSRLAAEAFVPGADPWTPPTGTPWPDRPYAPHLARVVGLEARVGRKALVRALGEFFRAHRFGEAGWADLEARA</sequence>
<keyword evidence="2" id="KW-0378">Hydrolase</keyword>
<protein>
    <submittedName>
        <fullName evidence="2">Aminopeptidase N</fullName>
    </submittedName>
</protein>
<keyword evidence="2" id="KW-0645">Protease</keyword>
<dbReference type="EMBL" id="RBXR01000001">
    <property type="protein sequence ID" value="RKT70722.1"/>
    <property type="molecule type" value="Genomic_DNA"/>
</dbReference>